<dbReference type="Gene3D" id="1.20.1260.60">
    <property type="entry name" value="Vacuolar protein sorting-associated protein Ist1"/>
    <property type="match status" value="1"/>
</dbReference>
<feature type="compositionally biased region" description="Basic and acidic residues" evidence="2">
    <location>
        <begin position="364"/>
        <end position="376"/>
    </location>
</feature>
<evidence type="ECO:0000256" key="1">
    <source>
        <dbReference type="ARBA" id="ARBA00005536"/>
    </source>
</evidence>
<evidence type="ECO:0000256" key="3">
    <source>
        <dbReference type="SAM" id="SignalP"/>
    </source>
</evidence>
<keyword evidence="3" id="KW-0732">Signal</keyword>
<name>Q6MY98_ASPFM</name>
<protein>
    <recommendedName>
        <fullName evidence="5">DUF292 domain-containing protein</fullName>
    </recommendedName>
</protein>
<evidence type="ECO:0000256" key="2">
    <source>
        <dbReference type="SAM" id="MobiDB-lite"/>
    </source>
</evidence>
<dbReference type="PANTHER" id="PTHR12161:SF5">
    <property type="entry name" value="IST1 HOMOLOG"/>
    <property type="match status" value="1"/>
</dbReference>
<feature type="chain" id="PRO_5004277046" description="DUF292 domain-containing protein" evidence="3">
    <location>
        <begin position="29"/>
        <end position="490"/>
    </location>
</feature>
<dbReference type="GO" id="GO:0015031">
    <property type="term" value="P:protein transport"/>
    <property type="evidence" value="ECO:0007669"/>
    <property type="project" value="InterPro"/>
</dbReference>
<feature type="compositionally biased region" description="Acidic residues" evidence="2">
    <location>
        <begin position="246"/>
        <end position="256"/>
    </location>
</feature>
<dbReference type="AlphaFoldDB" id="Q6MY98"/>
<accession>Q6MY98</accession>
<feature type="compositionally biased region" description="Polar residues" evidence="2">
    <location>
        <begin position="226"/>
        <end position="236"/>
    </location>
</feature>
<dbReference type="PANTHER" id="PTHR12161">
    <property type="entry name" value="IST1 FAMILY MEMBER"/>
    <property type="match status" value="1"/>
</dbReference>
<dbReference type="InterPro" id="IPR005061">
    <property type="entry name" value="Ist1"/>
</dbReference>
<comment type="similarity">
    <text evidence="1">Belongs to the IST1 family.</text>
</comment>
<evidence type="ECO:0000313" key="4">
    <source>
        <dbReference type="EMBL" id="CAF32105.1"/>
    </source>
</evidence>
<feature type="region of interest" description="Disordered" evidence="2">
    <location>
        <begin position="348"/>
        <end position="478"/>
    </location>
</feature>
<reference evidence="4" key="1">
    <citation type="journal article" date="2004" name="Fungal Genet. Biol.">
        <title>Insight into the genome of Aspergillus fumigatus: analysis of a 922 kb region encompassing the nitrate assimilation gene cluster.</title>
        <authorList>
            <person name="Pain A."/>
            <person name="Woodward J."/>
            <person name="Quail M.A."/>
            <person name="Anderson M.J."/>
            <person name="Clark R."/>
            <person name="Collins M."/>
            <person name="Fosker N."/>
            <person name="Fraser A."/>
            <person name="Harris D."/>
            <person name="Larke N."/>
            <person name="Murphy L."/>
            <person name="Humphray S."/>
            <person name="O'Neil S."/>
            <person name="Pertea M."/>
            <person name="Price C."/>
            <person name="Rabbinowitsch E."/>
            <person name="Rajandream M-A."/>
            <person name="Salzberg S."/>
            <person name="Saunders D."/>
            <person name="Seegar K."/>
            <person name="Sharp S."/>
            <person name="Warren T."/>
            <person name="Denning D.W."/>
            <person name="Barrell B."/>
            <person name="Hall N."/>
        </authorList>
    </citation>
    <scope>NUCLEOTIDE SEQUENCE</scope>
</reference>
<proteinExistence type="inferred from homology"/>
<feature type="signal peptide" evidence="3">
    <location>
        <begin position="1"/>
        <end position="28"/>
    </location>
</feature>
<dbReference type="EMBL" id="BX649607">
    <property type="protein sequence ID" value="CAF32105.1"/>
    <property type="molecule type" value="Genomic_DNA"/>
</dbReference>
<dbReference type="InterPro" id="IPR042277">
    <property type="entry name" value="IST1-like"/>
</dbReference>
<evidence type="ECO:0008006" key="5">
    <source>
        <dbReference type="Google" id="ProtNLM"/>
    </source>
</evidence>
<gene>
    <name evidence="4" type="ORF">AfA19D12.085</name>
</gene>
<feature type="compositionally biased region" description="Low complexity" evidence="2">
    <location>
        <begin position="348"/>
        <end position="360"/>
    </location>
</feature>
<organism evidence="4">
    <name type="scientific">Aspergillus fumigatus</name>
    <name type="common">Neosartorya fumigata</name>
    <dbReference type="NCBI Taxonomy" id="746128"/>
    <lineage>
        <taxon>Eukaryota</taxon>
        <taxon>Fungi</taxon>
        <taxon>Dikarya</taxon>
        <taxon>Ascomycota</taxon>
        <taxon>Pezizomycotina</taxon>
        <taxon>Eurotiomycetes</taxon>
        <taxon>Eurotiomycetidae</taxon>
        <taxon>Eurotiales</taxon>
        <taxon>Aspergillaceae</taxon>
        <taxon>Aspergillus</taxon>
        <taxon>Aspergillus subgen. Fumigati</taxon>
    </lineage>
</organism>
<sequence length="490" mass="53643">MAMQPEDSRLRATLQIAFLVVCDLWAAGETWSVGHTFEVEAAVSYQLIYLSAVVLDTCQLRHPSAHPGPTKPDQQHPISQCLLQYKQLTSTLRLLIPRLRLLQRKDTASSVIQRRELATLLDEGRESSARIRVENVIATDIAVEVMEMVELYCELLLARVNVLDQLAFGEKGARARSRAKEALKAEMGAQKHGHGHTHPQDASSGGGDTASKSFLGFSFWAGGWSKKQTPNISESTPGRGRKTEAEEAADENDEEQTPSYIDAALDEAAAVIFYAWPRFPHDVRELTMLRGMLAERWGKEFMTLAQDNKLVDVRVPERLVKGLRVKPPAQELVESYLREIAKAYGSSWGAQAQSQSQSESELGEAPREFVGDRPGDTDQPGDGDGDGDAAVPSTPTRPVNMAEARRASETSELNKATPPRGFQSVKSPVSVAPPGPRSDNPNPRVKVPGSEIQSETQVEEPPRARNGNAGGSGGIPELDELARRFAALRR</sequence>
<dbReference type="Pfam" id="PF03398">
    <property type="entry name" value="Ist1"/>
    <property type="match status" value="2"/>
</dbReference>
<feature type="region of interest" description="Disordered" evidence="2">
    <location>
        <begin position="226"/>
        <end position="257"/>
    </location>
</feature>
<feature type="region of interest" description="Disordered" evidence="2">
    <location>
        <begin position="179"/>
        <end position="208"/>
    </location>
</feature>